<evidence type="ECO:0000313" key="2">
    <source>
        <dbReference type="EMBL" id="CAI9756817.1"/>
    </source>
</evidence>
<evidence type="ECO:0008006" key="4">
    <source>
        <dbReference type="Google" id="ProtNLM"/>
    </source>
</evidence>
<reference evidence="2" key="1">
    <citation type="submission" date="2023-05" db="EMBL/GenBank/DDBJ databases">
        <authorList>
            <person name="Huff M."/>
        </authorList>
    </citation>
    <scope>NUCLEOTIDE SEQUENCE</scope>
</reference>
<feature type="transmembrane region" description="Helical" evidence="1">
    <location>
        <begin position="39"/>
        <end position="58"/>
    </location>
</feature>
<name>A0AAD1YXY2_9LAMI</name>
<dbReference type="EMBL" id="OU503037">
    <property type="protein sequence ID" value="CAI9756817.1"/>
    <property type="molecule type" value="Genomic_DNA"/>
</dbReference>
<feature type="transmembrane region" description="Helical" evidence="1">
    <location>
        <begin position="12"/>
        <end position="33"/>
    </location>
</feature>
<protein>
    <recommendedName>
        <fullName evidence="4">Transmembrane protein</fullName>
    </recommendedName>
</protein>
<accession>A0AAD1YXY2</accession>
<keyword evidence="3" id="KW-1185">Reference proteome</keyword>
<keyword evidence="1" id="KW-0812">Transmembrane</keyword>
<proteinExistence type="predicted"/>
<gene>
    <name evidence="2" type="ORF">FPE_LOCUS4247</name>
</gene>
<dbReference type="AlphaFoldDB" id="A0AAD1YXY2"/>
<organism evidence="2 3">
    <name type="scientific">Fraxinus pennsylvanica</name>
    <dbReference type="NCBI Taxonomy" id="56036"/>
    <lineage>
        <taxon>Eukaryota</taxon>
        <taxon>Viridiplantae</taxon>
        <taxon>Streptophyta</taxon>
        <taxon>Embryophyta</taxon>
        <taxon>Tracheophyta</taxon>
        <taxon>Spermatophyta</taxon>
        <taxon>Magnoliopsida</taxon>
        <taxon>eudicotyledons</taxon>
        <taxon>Gunneridae</taxon>
        <taxon>Pentapetalae</taxon>
        <taxon>asterids</taxon>
        <taxon>lamiids</taxon>
        <taxon>Lamiales</taxon>
        <taxon>Oleaceae</taxon>
        <taxon>Oleeae</taxon>
        <taxon>Fraxinus</taxon>
    </lineage>
</organism>
<dbReference type="PANTHER" id="PTHR35708">
    <property type="entry name" value="GB|AAD25831.1"/>
    <property type="match status" value="1"/>
</dbReference>
<sequence length="200" mass="22655">MEKAIDHSHSSFKFRLFKAFFLCFALVSSLTSISLHLSFLLPFFSLLVLSSLLLFNFIHKKSSISDEILLQEAKQKPENETIVQEYDEDECDFTMSNDFELRSSLISCENSMFSSVISSDDESITDGDDEDYLIEIPLPEQVTGLKQGKKKKKKKLDTDELLDLLPESLLEQEGLAQLLSEINGEDNLIEIDISVGSIRC</sequence>
<evidence type="ECO:0000313" key="3">
    <source>
        <dbReference type="Proteomes" id="UP000834106"/>
    </source>
</evidence>
<dbReference type="Proteomes" id="UP000834106">
    <property type="component" value="Chromosome 2"/>
</dbReference>
<keyword evidence="1" id="KW-1133">Transmembrane helix</keyword>
<evidence type="ECO:0000256" key="1">
    <source>
        <dbReference type="SAM" id="Phobius"/>
    </source>
</evidence>
<keyword evidence="1" id="KW-0472">Membrane</keyword>
<dbReference type="PANTHER" id="PTHR35708:SF3">
    <property type="entry name" value="GB|AAD25831.1"/>
    <property type="match status" value="1"/>
</dbReference>